<name>A0AAV5UW38_9BILA</name>
<dbReference type="Gene3D" id="3.30.40.10">
    <property type="entry name" value="Zinc/RING finger domain, C3HC4 (zinc finger)"/>
    <property type="match status" value="1"/>
</dbReference>
<evidence type="ECO:0000313" key="7">
    <source>
        <dbReference type="Proteomes" id="UP001432322"/>
    </source>
</evidence>
<dbReference type="PANTHER" id="PTHR16450">
    <property type="entry name" value="RING FINGER PROTEIN 186"/>
    <property type="match status" value="1"/>
</dbReference>
<feature type="domain" description="RING-type" evidence="5">
    <location>
        <begin position="44"/>
        <end position="87"/>
    </location>
</feature>
<evidence type="ECO:0000256" key="4">
    <source>
        <dbReference type="PROSITE-ProRule" id="PRU00175"/>
    </source>
</evidence>
<dbReference type="Proteomes" id="UP001432322">
    <property type="component" value="Unassembled WGS sequence"/>
</dbReference>
<dbReference type="Pfam" id="PF13920">
    <property type="entry name" value="zf-C3HC4_3"/>
    <property type="match status" value="1"/>
</dbReference>
<keyword evidence="7" id="KW-1185">Reference proteome</keyword>
<keyword evidence="1" id="KW-0479">Metal-binding</keyword>
<dbReference type="GO" id="GO:0008270">
    <property type="term" value="F:zinc ion binding"/>
    <property type="evidence" value="ECO:0007669"/>
    <property type="project" value="UniProtKB-KW"/>
</dbReference>
<evidence type="ECO:0000313" key="6">
    <source>
        <dbReference type="EMBL" id="GMT11476.1"/>
    </source>
</evidence>
<proteinExistence type="predicted"/>
<dbReference type="SUPFAM" id="SSF57850">
    <property type="entry name" value="RING/U-box"/>
    <property type="match status" value="1"/>
</dbReference>
<accession>A0AAV5UW38</accession>
<dbReference type="InterPro" id="IPR013083">
    <property type="entry name" value="Znf_RING/FYVE/PHD"/>
</dbReference>
<dbReference type="PANTHER" id="PTHR16450:SF1">
    <property type="entry name" value="PROTEIN CBG12045"/>
    <property type="match status" value="1"/>
</dbReference>
<organism evidence="6 7">
    <name type="scientific">Pristionchus fissidentatus</name>
    <dbReference type="NCBI Taxonomy" id="1538716"/>
    <lineage>
        <taxon>Eukaryota</taxon>
        <taxon>Metazoa</taxon>
        <taxon>Ecdysozoa</taxon>
        <taxon>Nematoda</taxon>
        <taxon>Chromadorea</taxon>
        <taxon>Rhabditida</taxon>
        <taxon>Rhabditina</taxon>
        <taxon>Diplogasteromorpha</taxon>
        <taxon>Diplogasteroidea</taxon>
        <taxon>Neodiplogasteridae</taxon>
        <taxon>Pristionchus</taxon>
    </lineage>
</organism>
<dbReference type="InterPro" id="IPR017907">
    <property type="entry name" value="Znf_RING_CS"/>
</dbReference>
<comment type="caution">
    <text evidence="6">The sequence shown here is derived from an EMBL/GenBank/DDBJ whole genome shotgun (WGS) entry which is preliminary data.</text>
</comment>
<dbReference type="EMBL" id="BTSY01000001">
    <property type="protein sequence ID" value="GMT11476.1"/>
    <property type="molecule type" value="Genomic_DNA"/>
</dbReference>
<dbReference type="InterPro" id="IPR001841">
    <property type="entry name" value="Znf_RING"/>
</dbReference>
<feature type="non-terminal residue" evidence="6">
    <location>
        <position position="1"/>
    </location>
</feature>
<dbReference type="SMART" id="SM00184">
    <property type="entry name" value="RING"/>
    <property type="match status" value="1"/>
</dbReference>
<keyword evidence="2 4" id="KW-0863">Zinc-finger</keyword>
<reference evidence="6" key="1">
    <citation type="submission" date="2023-10" db="EMBL/GenBank/DDBJ databases">
        <title>Genome assembly of Pristionchus species.</title>
        <authorList>
            <person name="Yoshida K."/>
            <person name="Sommer R.J."/>
        </authorList>
    </citation>
    <scope>NUCLEOTIDE SEQUENCE</scope>
    <source>
        <strain evidence="6">RS5133</strain>
    </source>
</reference>
<dbReference type="PROSITE" id="PS00518">
    <property type="entry name" value="ZF_RING_1"/>
    <property type="match status" value="1"/>
</dbReference>
<dbReference type="AlphaFoldDB" id="A0AAV5UW38"/>
<keyword evidence="3" id="KW-0862">Zinc</keyword>
<sequence length="107" mass="12417">LRERIRQLEDELARSSTLMALITKRSQPVDSEKDSVSCRFSRRCGICLSSNPPQRAAYKNCGHIICLKCAEQSQRSIFLAPSCPFCRRFGTFVKLFEEREEEEQRRS</sequence>
<evidence type="ECO:0000256" key="3">
    <source>
        <dbReference type="ARBA" id="ARBA00022833"/>
    </source>
</evidence>
<protein>
    <recommendedName>
        <fullName evidence="5">RING-type domain-containing protein</fullName>
    </recommendedName>
</protein>
<evidence type="ECO:0000259" key="5">
    <source>
        <dbReference type="PROSITE" id="PS50089"/>
    </source>
</evidence>
<evidence type="ECO:0000256" key="2">
    <source>
        <dbReference type="ARBA" id="ARBA00022771"/>
    </source>
</evidence>
<dbReference type="PROSITE" id="PS50089">
    <property type="entry name" value="ZF_RING_2"/>
    <property type="match status" value="1"/>
</dbReference>
<evidence type="ECO:0000256" key="1">
    <source>
        <dbReference type="ARBA" id="ARBA00022723"/>
    </source>
</evidence>
<gene>
    <name evidence="6" type="ORF">PFISCL1PPCAC_2773</name>
</gene>